<reference evidence="1" key="1">
    <citation type="submission" date="2021-01" db="EMBL/GenBank/DDBJ databases">
        <title>Complete genome sequence of Clostridiales bacterium R-7.</title>
        <authorList>
            <person name="Mahoney-Kurpe S.C."/>
            <person name="Palevich N."/>
            <person name="Koike S."/>
            <person name="Moon C.D."/>
            <person name="Attwood G.T."/>
        </authorList>
    </citation>
    <scope>NUCLEOTIDE SEQUENCE</scope>
    <source>
        <strain evidence="1">R-7</strain>
    </source>
</reference>
<dbReference type="EMBL" id="CP068393">
    <property type="protein sequence ID" value="QUC65789.1"/>
    <property type="molecule type" value="Genomic_DNA"/>
</dbReference>
<proteinExistence type="predicted"/>
<organism evidence="1 2">
    <name type="scientific">Aristaeella hokkaidonensis</name>
    <dbReference type="NCBI Taxonomy" id="3046382"/>
    <lineage>
        <taxon>Bacteria</taxon>
        <taxon>Bacillati</taxon>
        <taxon>Bacillota</taxon>
        <taxon>Clostridia</taxon>
        <taxon>Eubacteriales</taxon>
        <taxon>Aristaeellaceae</taxon>
        <taxon>Aristaeella</taxon>
    </lineage>
</organism>
<keyword evidence="2" id="KW-1185">Reference proteome</keyword>
<accession>A0AC61MZZ6</accession>
<sequence length="215" mass="23979">MKVKDTLLLFDLDGTLWDSAAPVAEAWNEVFQRECPGLPLLTNDDIHSVMGLTMKEIGQTLYADLEIPRRDEIFDICCVYEVEYLHSHCGTLYPDFRATMEALKAEGYQLAVVSNCQRGYIDAFLASSGAGDLFLDYEEWERTGLTKGENIRLVMERNGYKKGVYIGDTKKDQEASLQAGIPFIHAAYGFGKAENPDGVINALTELPAALKKLLK</sequence>
<gene>
    <name evidence="1" type="ORF">JYE49_07790</name>
</gene>
<name>A0AC61MZZ6_9FIRM</name>
<evidence type="ECO:0000313" key="1">
    <source>
        <dbReference type="EMBL" id="QUC65789.1"/>
    </source>
</evidence>
<evidence type="ECO:0000313" key="2">
    <source>
        <dbReference type="Proteomes" id="UP000682782"/>
    </source>
</evidence>
<keyword evidence="1" id="KW-0378">Hydrolase</keyword>
<dbReference type="Proteomes" id="UP000682782">
    <property type="component" value="Chromosome"/>
</dbReference>
<protein>
    <submittedName>
        <fullName evidence="1">HAD family hydrolase</fullName>
    </submittedName>
</protein>